<dbReference type="STRING" id="860235.AOZ06_00395"/>
<dbReference type="PROSITE" id="PS00211">
    <property type="entry name" value="ABC_TRANSPORTER_1"/>
    <property type="match status" value="1"/>
</dbReference>
<dbReference type="EMBL" id="CP012752">
    <property type="protein sequence ID" value="ALG05590.1"/>
    <property type="molecule type" value="Genomic_DNA"/>
</dbReference>
<dbReference type="CDD" id="cd03230">
    <property type="entry name" value="ABC_DR_subfamily_A"/>
    <property type="match status" value="1"/>
</dbReference>
<evidence type="ECO:0000313" key="5">
    <source>
        <dbReference type="Proteomes" id="UP000063699"/>
    </source>
</evidence>
<feature type="domain" description="ABC transporter" evidence="3">
    <location>
        <begin position="13"/>
        <end position="237"/>
    </location>
</feature>
<dbReference type="Proteomes" id="UP000063699">
    <property type="component" value="Chromosome"/>
</dbReference>
<reference evidence="4 5" key="1">
    <citation type="submission" date="2015-07" db="EMBL/GenBank/DDBJ databases">
        <title>Genome sequencing of Kibdelosporangium phytohabitans.</title>
        <authorList>
            <person name="Qin S."/>
            <person name="Xing K."/>
        </authorList>
    </citation>
    <scope>NUCLEOTIDE SEQUENCE [LARGE SCALE GENOMIC DNA]</scope>
    <source>
        <strain evidence="4 5">KLBMP1111</strain>
    </source>
</reference>
<name>A0A0N9HUR5_9PSEU</name>
<dbReference type="InterPro" id="IPR017871">
    <property type="entry name" value="ABC_transporter-like_CS"/>
</dbReference>
<keyword evidence="1" id="KW-0547">Nucleotide-binding</keyword>
<dbReference type="PROSITE" id="PS50893">
    <property type="entry name" value="ABC_TRANSPORTER_2"/>
    <property type="match status" value="1"/>
</dbReference>
<dbReference type="AlphaFoldDB" id="A0A0N9HUR5"/>
<dbReference type="GO" id="GO:0016887">
    <property type="term" value="F:ATP hydrolysis activity"/>
    <property type="evidence" value="ECO:0007669"/>
    <property type="project" value="InterPro"/>
</dbReference>
<organism evidence="4 5">
    <name type="scientific">Kibdelosporangium phytohabitans</name>
    <dbReference type="NCBI Taxonomy" id="860235"/>
    <lineage>
        <taxon>Bacteria</taxon>
        <taxon>Bacillati</taxon>
        <taxon>Actinomycetota</taxon>
        <taxon>Actinomycetes</taxon>
        <taxon>Pseudonocardiales</taxon>
        <taxon>Pseudonocardiaceae</taxon>
        <taxon>Kibdelosporangium</taxon>
    </lineage>
</organism>
<dbReference type="Pfam" id="PF00005">
    <property type="entry name" value="ABC_tran"/>
    <property type="match status" value="1"/>
</dbReference>
<evidence type="ECO:0000313" key="4">
    <source>
        <dbReference type="EMBL" id="ALG05590.1"/>
    </source>
</evidence>
<dbReference type="RefSeq" id="WP_054287571.1">
    <property type="nucleotide sequence ID" value="NZ_CP012752.1"/>
</dbReference>
<keyword evidence="5" id="KW-1185">Reference proteome</keyword>
<dbReference type="InterPro" id="IPR027417">
    <property type="entry name" value="P-loop_NTPase"/>
</dbReference>
<dbReference type="InterPro" id="IPR003439">
    <property type="entry name" value="ABC_transporter-like_ATP-bd"/>
</dbReference>
<evidence type="ECO:0000256" key="1">
    <source>
        <dbReference type="ARBA" id="ARBA00022741"/>
    </source>
</evidence>
<dbReference type="SUPFAM" id="SSF52540">
    <property type="entry name" value="P-loop containing nucleoside triphosphate hydrolases"/>
    <property type="match status" value="1"/>
</dbReference>
<dbReference type="KEGG" id="kphy:AOZ06_00395"/>
<proteinExistence type="predicted"/>
<dbReference type="Gene3D" id="3.40.50.300">
    <property type="entry name" value="P-loop containing nucleotide triphosphate hydrolases"/>
    <property type="match status" value="1"/>
</dbReference>
<evidence type="ECO:0000256" key="2">
    <source>
        <dbReference type="ARBA" id="ARBA00022840"/>
    </source>
</evidence>
<dbReference type="PANTHER" id="PTHR43158:SF2">
    <property type="entry name" value="SKFA PEPTIDE EXPORT ATP-BINDING PROTEIN SKFE"/>
    <property type="match status" value="1"/>
</dbReference>
<keyword evidence="2" id="KW-0067">ATP-binding</keyword>
<dbReference type="InterPro" id="IPR003593">
    <property type="entry name" value="AAA+_ATPase"/>
</dbReference>
<dbReference type="GO" id="GO:0005524">
    <property type="term" value="F:ATP binding"/>
    <property type="evidence" value="ECO:0007669"/>
    <property type="project" value="UniProtKB-KW"/>
</dbReference>
<dbReference type="SMART" id="SM00382">
    <property type="entry name" value="AAA"/>
    <property type="match status" value="1"/>
</dbReference>
<gene>
    <name evidence="4" type="ORF">AOZ06_00395</name>
</gene>
<dbReference type="PANTHER" id="PTHR43158">
    <property type="entry name" value="SKFA PEPTIDE EXPORT ATP-BINDING PROTEIN SKFE"/>
    <property type="match status" value="1"/>
</dbReference>
<protein>
    <recommendedName>
        <fullName evidence="3">ABC transporter domain-containing protein</fullName>
    </recommendedName>
</protein>
<accession>A0A0N9HUR5</accession>
<evidence type="ECO:0000259" key="3">
    <source>
        <dbReference type="PROSITE" id="PS50893"/>
    </source>
</evidence>
<sequence>MNSRKQPEQALPVIADRLGKKYRRGWALREMSLAIPVNRIVALVGPNGAGKSTLMGLITGLLHPTTGGITVFGDHPTGKGLHPAVSYLAQQKPLYPQFTVAETLTFGARTNPTWDQRYAGYLVEQAAVPMNAKVGTLSGGQRTRVALALALGKRPRLLLLDEPLADLDPLARETVLRTLITEARTQGITVVLSSHVLAELEGVCDHLLLLNRGQVLLAGDVDRLGADRVPLGELVLNRMREAAARGEAA</sequence>